<proteinExistence type="predicted"/>
<keyword evidence="4" id="KW-1185">Reference proteome</keyword>
<gene>
    <name evidence="3" type="ORF">PSFLO_03056</name>
</gene>
<feature type="region of interest" description="Disordered" evidence="1">
    <location>
        <begin position="132"/>
        <end position="162"/>
    </location>
</feature>
<feature type="domain" description="Senescence" evidence="2">
    <location>
        <begin position="386"/>
        <end position="478"/>
    </location>
</feature>
<name>A0A5C3F2N6_9BASI</name>
<protein>
    <recommendedName>
        <fullName evidence="2">Senescence domain-containing protein</fullName>
    </recommendedName>
</protein>
<feature type="region of interest" description="Disordered" evidence="1">
    <location>
        <begin position="44"/>
        <end position="71"/>
    </location>
</feature>
<feature type="compositionally biased region" description="Low complexity" evidence="1">
    <location>
        <begin position="381"/>
        <end position="394"/>
    </location>
</feature>
<evidence type="ECO:0000313" key="3">
    <source>
        <dbReference type="EMBL" id="SPO37581.1"/>
    </source>
</evidence>
<feature type="region of interest" description="Disordered" evidence="1">
    <location>
        <begin position="310"/>
        <end position="413"/>
    </location>
</feature>
<organism evidence="3 4">
    <name type="scientific">Pseudozyma flocculosa</name>
    <dbReference type="NCBI Taxonomy" id="84751"/>
    <lineage>
        <taxon>Eukaryota</taxon>
        <taxon>Fungi</taxon>
        <taxon>Dikarya</taxon>
        <taxon>Basidiomycota</taxon>
        <taxon>Ustilaginomycotina</taxon>
        <taxon>Ustilaginomycetes</taxon>
        <taxon>Ustilaginales</taxon>
        <taxon>Ustilaginaceae</taxon>
        <taxon>Pseudozyma</taxon>
    </lineage>
</organism>
<evidence type="ECO:0000259" key="2">
    <source>
        <dbReference type="Pfam" id="PF06911"/>
    </source>
</evidence>
<reference evidence="3 4" key="1">
    <citation type="submission" date="2018-03" db="EMBL/GenBank/DDBJ databases">
        <authorList>
            <person name="Guldener U."/>
        </authorList>
    </citation>
    <scope>NUCLEOTIDE SEQUENCE [LARGE SCALE GENOMIC DNA]</scope>
    <source>
        <strain evidence="3 4">DAOM196992</strain>
    </source>
</reference>
<feature type="compositionally biased region" description="Low complexity" evidence="1">
    <location>
        <begin position="145"/>
        <end position="162"/>
    </location>
</feature>
<sequence>MVLSTSSSTATIPNVVATHLVGERTLQIARGQLTLQPTPHAMAKASAAASPTTSPNKMGADAALPSHHGQTDASIDPNLPILLLSVGNATWPLYPSTLFGTHDKDETLYTFLAEMAPPEDLEDSGAVGAAATEQQKDAVMQPSDAVPAGGQQSAGPGAAASSEAALPATKASSSATWIRLTLPAAVCAYKSPVQTGRDKMEQMLIKHGLLKDGFAAAADEIAKSAQQSGQQSADQIRGRTESYLASNPATAFPASFSSTTRRAASGAAAGTATAASYTHAASEAISDLAHSAGAAVGKAFAWTRRASHDHSASTSSAGDEEAAAGGGAAAGAGAGAGGGARVERRPSTGRRISLERFGFGRSKSPNPHSAAATASPPPAPSSQQQPQQQQQQQQEPHRPPTLHTSNPNSQLSTIQSLGEAAEGIAAGTMATGSATLESMHKVIEHDHGPQAAAVAGDAGAAAANTAQVGWDATVLTSTVAHGTMAGKGAYDHAGKP</sequence>
<dbReference type="AlphaFoldDB" id="A0A5C3F2N6"/>
<dbReference type="InterPro" id="IPR009686">
    <property type="entry name" value="Senescence/spartin_C"/>
</dbReference>
<feature type="compositionally biased region" description="Low complexity" evidence="1">
    <location>
        <begin position="44"/>
        <end position="55"/>
    </location>
</feature>
<accession>A0A5C3F2N6</accession>
<evidence type="ECO:0000313" key="4">
    <source>
        <dbReference type="Proteomes" id="UP000323386"/>
    </source>
</evidence>
<feature type="compositionally biased region" description="Low complexity" evidence="1">
    <location>
        <begin position="364"/>
        <end position="374"/>
    </location>
</feature>
<dbReference type="EMBL" id="OOIP01000007">
    <property type="protein sequence ID" value="SPO37581.1"/>
    <property type="molecule type" value="Genomic_DNA"/>
</dbReference>
<dbReference type="OrthoDB" id="2745718at2759"/>
<feature type="compositionally biased region" description="Gly residues" evidence="1">
    <location>
        <begin position="324"/>
        <end position="340"/>
    </location>
</feature>
<feature type="compositionally biased region" description="Polar residues" evidence="1">
    <location>
        <begin position="402"/>
        <end position="413"/>
    </location>
</feature>
<evidence type="ECO:0000256" key="1">
    <source>
        <dbReference type="SAM" id="MobiDB-lite"/>
    </source>
</evidence>
<dbReference type="Pfam" id="PF06911">
    <property type="entry name" value="Senescence"/>
    <property type="match status" value="1"/>
</dbReference>
<dbReference type="Proteomes" id="UP000323386">
    <property type="component" value="Unassembled WGS sequence"/>
</dbReference>